<organism evidence="1 2">
    <name type="scientific">Methylobacterium jeotgali</name>
    <dbReference type="NCBI Taxonomy" id="381630"/>
    <lineage>
        <taxon>Bacteria</taxon>
        <taxon>Pseudomonadati</taxon>
        <taxon>Pseudomonadota</taxon>
        <taxon>Alphaproteobacteria</taxon>
        <taxon>Hyphomicrobiales</taxon>
        <taxon>Methylobacteriaceae</taxon>
        <taxon>Methylobacterium</taxon>
    </lineage>
</organism>
<dbReference type="RefSeq" id="WP_238275751.1">
    <property type="nucleotide sequence ID" value="NZ_BPQR01000036.1"/>
</dbReference>
<sequence>MAFIGDGDGDRVQREHLRLVFRLDGSPPPEALQFGRRRDAGQFAQAFLIPEIPWIFEPSVAPAPALWSESAPPDHLLEAFQRELAEESLRP</sequence>
<evidence type="ECO:0008006" key="3">
    <source>
        <dbReference type="Google" id="ProtNLM"/>
    </source>
</evidence>
<accession>A0ABQ4SWH7</accession>
<proteinExistence type="predicted"/>
<keyword evidence="2" id="KW-1185">Reference proteome</keyword>
<evidence type="ECO:0000313" key="2">
    <source>
        <dbReference type="Proteomes" id="UP001055102"/>
    </source>
</evidence>
<comment type="caution">
    <text evidence="1">The sequence shown here is derived from an EMBL/GenBank/DDBJ whole genome shotgun (WGS) entry which is preliminary data.</text>
</comment>
<reference evidence="1" key="1">
    <citation type="journal article" date="2021" name="Front. Microbiol.">
        <title>Comprehensive Comparative Genomics and Phenotyping of Methylobacterium Species.</title>
        <authorList>
            <person name="Alessa O."/>
            <person name="Ogura Y."/>
            <person name="Fujitani Y."/>
            <person name="Takami H."/>
            <person name="Hayashi T."/>
            <person name="Sahin N."/>
            <person name="Tani A."/>
        </authorList>
    </citation>
    <scope>NUCLEOTIDE SEQUENCE</scope>
    <source>
        <strain evidence="1">LMG 23639</strain>
    </source>
</reference>
<name>A0ABQ4SWH7_9HYPH</name>
<reference evidence="1" key="2">
    <citation type="submission" date="2021-08" db="EMBL/GenBank/DDBJ databases">
        <authorList>
            <person name="Tani A."/>
            <person name="Ola A."/>
            <person name="Ogura Y."/>
            <person name="Katsura K."/>
            <person name="Hayashi T."/>
        </authorList>
    </citation>
    <scope>NUCLEOTIDE SEQUENCE</scope>
    <source>
        <strain evidence="1">LMG 23639</strain>
    </source>
</reference>
<protein>
    <recommendedName>
        <fullName evidence="3">Nudix hydrolase domain-containing protein</fullName>
    </recommendedName>
</protein>
<dbReference type="EMBL" id="BPQR01000036">
    <property type="protein sequence ID" value="GJE06838.1"/>
    <property type="molecule type" value="Genomic_DNA"/>
</dbReference>
<gene>
    <name evidence="1" type="ORF">AOPFMNJM_2160</name>
</gene>
<evidence type="ECO:0000313" key="1">
    <source>
        <dbReference type="EMBL" id="GJE06838.1"/>
    </source>
</evidence>
<dbReference type="Proteomes" id="UP001055102">
    <property type="component" value="Unassembled WGS sequence"/>
</dbReference>